<dbReference type="EMBL" id="JARFPK010000044">
    <property type="protein sequence ID" value="MDF0591516.1"/>
    <property type="molecule type" value="Genomic_DNA"/>
</dbReference>
<proteinExistence type="predicted"/>
<evidence type="ECO:0000256" key="1">
    <source>
        <dbReference type="SAM" id="Phobius"/>
    </source>
</evidence>
<dbReference type="RefSeq" id="WP_316967248.1">
    <property type="nucleotide sequence ID" value="NZ_JARFPK010000044.1"/>
</dbReference>
<evidence type="ECO:0000313" key="2">
    <source>
        <dbReference type="EMBL" id="MDF0591516.1"/>
    </source>
</evidence>
<protein>
    <recommendedName>
        <fullName evidence="4">Polymer-forming cytoskeletal protein</fullName>
    </recommendedName>
</protein>
<reference evidence="2 3" key="1">
    <citation type="submission" date="2023-03" db="EMBL/GenBank/DDBJ databases">
        <title>WGS of Methanotrichaceae archaeon Mx.</title>
        <authorList>
            <person name="Sorokin D.Y."/>
            <person name="Merkel A.Y."/>
        </authorList>
    </citation>
    <scope>NUCLEOTIDE SEQUENCE [LARGE SCALE GENOMIC DNA]</scope>
    <source>
        <strain evidence="2 3">Mx</strain>
    </source>
</reference>
<sequence>MRWSYLLLVVSILSSAPAADALKFAGGDMVSIDSPIADDLFVGGKVVRINAPVDSAFIAGGEVTISGPIKGDLVVAGGVVDLSSDVGGKVVAAGGTVNLSGGVARNVVIAGGQVRILPSANIGMDAAIAGADVYHAGDVAGTLWVSAGDFEDEGTAGMVKFSIWERDEDPFRPDQFITTFSLLMILGFLLVGVSSLRLFPEVYYAVDRAVMRSPASRALLGIGLIAASMILIVISILTLVGIPLGIILLALLVAALLLADLFVSFSLGRRIGSEMKRDMGDLQAFVLGYAVLSILFLIPYLGPILKLLTVSLGFGGIVSALNEGRRRGL</sequence>
<keyword evidence="1" id="KW-0472">Membrane</keyword>
<feature type="transmembrane region" description="Helical" evidence="1">
    <location>
        <begin position="176"/>
        <end position="199"/>
    </location>
</feature>
<dbReference type="Proteomes" id="UP001220010">
    <property type="component" value="Unassembled WGS sequence"/>
</dbReference>
<feature type="transmembrane region" description="Helical" evidence="1">
    <location>
        <begin position="219"/>
        <end position="240"/>
    </location>
</feature>
<comment type="caution">
    <text evidence="2">The sequence shown here is derived from an EMBL/GenBank/DDBJ whole genome shotgun (WGS) entry which is preliminary data.</text>
</comment>
<name>A0ABT5XA16_9EURY</name>
<keyword evidence="3" id="KW-1185">Reference proteome</keyword>
<keyword evidence="1" id="KW-1133">Transmembrane helix</keyword>
<gene>
    <name evidence="2" type="ORF">P0O15_10125</name>
</gene>
<feature type="transmembrane region" description="Helical" evidence="1">
    <location>
        <begin position="246"/>
        <end position="267"/>
    </location>
</feature>
<evidence type="ECO:0008006" key="4">
    <source>
        <dbReference type="Google" id="ProtNLM"/>
    </source>
</evidence>
<feature type="transmembrane region" description="Helical" evidence="1">
    <location>
        <begin position="279"/>
        <end position="298"/>
    </location>
</feature>
<evidence type="ECO:0000313" key="3">
    <source>
        <dbReference type="Proteomes" id="UP001220010"/>
    </source>
</evidence>
<keyword evidence="1" id="KW-0812">Transmembrane</keyword>
<organism evidence="2 3">
    <name type="scientific">Candidatus Methanocrinis natronophilus</name>
    <dbReference type="NCBI Taxonomy" id="3033396"/>
    <lineage>
        <taxon>Archaea</taxon>
        <taxon>Methanobacteriati</taxon>
        <taxon>Methanobacteriota</taxon>
        <taxon>Stenosarchaea group</taxon>
        <taxon>Methanomicrobia</taxon>
        <taxon>Methanotrichales</taxon>
        <taxon>Methanotrichaceae</taxon>
        <taxon>Methanocrinis</taxon>
    </lineage>
</organism>
<accession>A0ABT5XA16</accession>